<evidence type="ECO:0000256" key="1">
    <source>
        <dbReference type="SAM" id="MobiDB-lite"/>
    </source>
</evidence>
<keyword evidence="2" id="KW-0732">Signal</keyword>
<accession>A0A939LZ66</accession>
<gene>
    <name evidence="3" type="ORF">J4H91_02300</name>
</gene>
<comment type="caution">
    <text evidence="3">The sequence shown here is derived from an EMBL/GenBank/DDBJ whole genome shotgun (WGS) entry which is preliminary data.</text>
</comment>
<organism evidence="3 4">
    <name type="scientific">Leucobacter ruminantium</name>
    <dbReference type="NCBI Taxonomy" id="1289170"/>
    <lineage>
        <taxon>Bacteria</taxon>
        <taxon>Bacillati</taxon>
        <taxon>Actinomycetota</taxon>
        <taxon>Actinomycetes</taxon>
        <taxon>Micrococcales</taxon>
        <taxon>Microbacteriaceae</taxon>
        <taxon>Leucobacter</taxon>
    </lineage>
</organism>
<reference evidence="3" key="1">
    <citation type="submission" date="2021-03" db="EMBL/GenBank/DDBJ databases">
        <title>Leucobacter chromiisoli sp. nov., isolated from chromium-containing soil of chemical plant.</title>
        <authorList>
            <person name="Xu Z."/>
        </authorList>
    </citation>
    <scope>NUCLEOTIDE SEQUENCE</scope>
    <source>
        <strain evidence="3">A2</strain>
    </source>
</reference>
<evidence type="ECO:0000313" key="3">
    <source>
        <dbReference type="EMBL" id="MBO1804150.1"/>
    </source>
</evidence>
<feature type="signal peptide" evidence="2">
    <location>
        <begin position="1"/>
        <end position="26"/>
    </location>
</feature>
<name>A0A939LZ66_9MICO</name>
<evidence type="ECO:0008006" key="5">
    <source>
        <dbReference type="Google" id="ProtNLM"/>
    </source>
</evidence>
<evidence type="ECO:0000313" key="4">
    <source>
        <dbReference type="Proteomes" id="UP000664398"/>
    </source>
</evidence>
<proteinExistence type="predicted"/>
<feature type="compositionally biased region" description="Low complexity" evidence="1">
    <location>
        <begin position="38"/>
        <end position="51"/>
    </location>
</feature>
<sequence length="166" mass="16711">MTQQSRRTVHSALSALIAMGLTVALASCASAQTSGEGSTPTQPPSETSTQSVAEACDISGGAISDLTDRARAEISEAGAGVASGEIPDLSDLGDTLSGSLDEVRAGVENSEVSAALAEIRASLEGFGDIEQPDSLFGAPAYLGELRSQLERLNAASGELQALCGKG</sequence>
<keyword evidence="4" id="KW-1185">Reference proteome</keyword>
<feature type="region of interest" description="Disordered" evidence="1">
    <location>
        <begin position="32"/>
        <end position="52"/>
    </location>
</feature>
<protein>
    <recommendedName>
        <fullName evidence="5">Secreted protein</fullName>
    </recommendedName>
</protein>
<dbReference type="EMBL" id="JAGDYL010000003">
    <property type="protein sequence ID" value="MBO1804150.1"/>
    <property type="molecule type" value="Genomic_DNA"/>
</dbReference>
<dbReference type="RefSeq" id="WP_208044645.1">
    <property type="nucleotide sequence ID" value="NZ_JAGDYL010000003.1"/>
</dbReference>
<dbReference type="AlphaFoldDB" id="A0A939LZ66"/>
<dbReference type="Proteomes" id="UP000664398">
    <property type="component" value="Unassembled WGS sequence"/>
</dbReference>
<dbReference type="PROSITE" id="PS51257">
    <property type="entry name" value="PROKAR_LIPOPROTEIN"/>
    <property type="match status" value="1"/>
</dbReference>
<feature type="chain" id="PRO_5039532455" description="Secreted protein" evidence="2">
    <location>
        <begin position="27"/>
        <end position="166"/>
    </location>
</feature>
<evidence type="ECO:0000256" key="2">
    <source>
        <dbReference type="SAM" id="SignalP"/>
    </source>
</evidence>